<organism evidence="6 7">
    <name type="scientific">Pseudobacteriovorax antillogorgiicola</name>
    <dbReference type="NCBI Taxonomy" id="1513793"/>
    <lineage>
        <taxon>Bacteria</taxon>
        <taxon>Pseudomonadati</taxon>
        <taxon>Bdellovibrionota</taxon>
        <taxon>Oligoflexia</taxon>
        <taxon>Oligoflexales</taxon>
        <taxon>Pseudobacteriovoracaceae</taxon>
        <taxon>Pseudobacteriovorax</taxon>
    </lineage>
</organism>
<name>A0A1Y6CKB8_9BACT</name>
<dbReference type="RefSeq" id="WP_132323935.1">
    <property type="nucleotide sequence ID" value="NZ_FWZT01000024.1"/>
</dbReference>
<keyword evidence="5" id="KW-0443">Lipid metabolism</keyword>
<dbReference type="Pfam" id="PF02353">
    <property type="entry name" value="CMAS"/>
    <property type="match status" value="1"/>
</dbReference>
<dbReference type="OrthoDB" id="9782855at2"/>
<dbReference type="GO" id="GO:0032259">
    <property type="term" value="P:methylation"/>
    <property type="evidence" value="ECO:0007669"/>
    <property type="project" value="UniProtKB-KW"/>
</dbReference>
<dbReference type="CDD" id="cd02440">
    <property type="entry name" value="AdoMet_MTases"/>
    <property type="match status" value="1"/>
</dbReference>
<dbReference type="GO" id="GO:0008168">
    <property type="term" value="F:methyltransferase activity"/>
    <property type="evidence" value="ECO:0007669"/>
    <property type="project" value="UniProtKB-KW"/>
</dbReference>
<accession>A0A1Y6CKB8</accession>
<evidence type="ECO:0000313" key="7">
    <source>
        <dbReference type="Proteomes" id="UP000192907"/>
    </source>
</evidence>
<comment type="similarity">
    <text evidence="1">Belongs to the CFA/CMAS family.</text>
</comment>
<reference evidence="7" key="1">
    <citation type="submission" date="2017-04" db="EMBL/GenBank/DDBJ databases">
        <authorList>
            <person name="Varghese N."/>
            <person name="Submissions S."/>
        </authorList>
    </citation>
    <scope>NUCLEOTIDE SEQUENCE [LARGE SCALE GENOMIC DNA]</scope>
    <source>
        <strain evidence="7">RKEM611</strain>
    </source>
</reference>
<keyword evidence="7" id="KW-1185">Reference proteome</keyword>
<evidence type="ECO:0000256" key="4">
    <source>
        <dbReference type="ARBA" id="ARBA00022691"/>
    </source>
</evidence>
<protein>
    <submittedName>
        <fullName evidence="6">Cyclopropane-fatty-acyl-phospholipid synthase</fullName>
    </submittedName>
</protein>
<dbReference type="Gene3D" id="3.40.50.150">
    <property type="entry name" value="Vaccinia Virus protein VP39"/>
    <property type="match status" value="1"/>
</dbReference>
<evidence type="ECO:0000256" key="3">
    <source>
        <dbReference type="ARBA" id="ARBA00022679"/>
    </source>
</evidence>
<keyword evidence="2" id="KW-0489">Methyltransferase</keyword>
<dbReference type="STRING" id="1513793.SAMN06296036_12482"/>
<proteinExistence type="inferred from homology"/>
<dbReference type="PANTHER" id="PTHR43667">
    <property type="entry name" value="CYCLOPROPANE-FATTY-ACYL-PHOSPHOLIPID SYNTHASE"/>
    <property type="match status" value="1"/>
</dbReference>
<dbReference type="InterPro" id="IPR003333">
    <property type="entry name" value="CMAS"/>
</dbReference>
<evidence type="ECO:0000313" key="6">
    <source>
        <dbReference type="EMBL" id="SMF68975.1"/>
    </source>
</evidence>
<evidence type="ECO:0000256" key="1">
    <source>
        <dbReference type="ARBA" id="ARBA00010815"/>
    </source>
</evidence>
<keyword evidence="3" id="KW-0808">Transferase</keyword>
<dbReference type="AlphaFoldDB" id="A0A1Y6CKB8"/>
<sequence length="414" mass="47864">MDKVIPKTLRRIETYQSSLYKSSVLSRFQKMTKGKLTLQIDGDDYNYTFGYGNRVKAQLRIKHLDFFQRLLKSGELGFGESYVDGYWESEDIVELIKWFLINYHQPDQGSSEPSLFLFLESVHKIQNFLHQSRYSSFDKNISFHYDLGANFFSYFLDESLTYSAAFFGSAPICLEEAQRLKNRRIGEQLKIEPGDEVLDLGCGWGSLTFYLALTYACHVTCVTISEEQFRYVDARVKELGLEDRVTPLLIDFRDVSGRFNHIVSVELTDSLVQGDLPIFFEVCDRVLKPRGRMVHQVLVGPESVTLDQSRGDWVHKYITPGSLTPSLSQVIQAANQKSEFHVVALHDMGLDYSKTFRIWRQKFIENQQIFESLGYDDRFLRTWEYFLSYAEAAYSMGAVSCAQITMNRLSDLRS</sequence>
<dbReference type="InterPro" id="IPR029063">
    <property type="entry name" value="SAM-dependent_MTases_sf"/>
</dbReference>
<dbReference type="InterPro" id="IPR050723">
    <property type="entry name" value="CFA/CMAS"/>
</dbReference>
<dbReference type="GO" id="GO:0008610">
    <property type="term" value="P:lipid biosynthetic process"/>
    <property type="evidence" value="ECO:0007669"/>
    <property type="project" value="InterPro"/>
</dbReference>
<dbReference type="PANTHER" id="PTHR43667:SF2">
    <property type="entry name" value="FATTY ACID C-METHYL TRANSFERASE"/>
    <property type="match status" value="1"/>
</dbReference>
<gene>
    <name evidence="6" type="ORF">SAMN06296036_12482</name>
</gene>
<evidence type="ECO:0000256" key="5">
    <source>
        <dbReference type="ARBA" id="ARBA00023098"/>
    </source>
</evidence>
<dbReference type="Proteomes" id="UP000192907">
    <property type="component" value="Unassembled WGS sequence"/>
</dbReference>
<dbReference type="EMBL" id="FWZT01000024">
    <property type="protein sequence ID" value="SMF68975.1"/>
    <property type="molecule type" value="Genomic_DNA"/>
</dbReference>
<dbReference type="SUPFAM" id="SSF53335">
    <property type="entry name" value="S-adenosyl-L-methionine-dependent methyltransferases"/>
    <property type="match status" value="1"/>
</dbReference>
<dbReference type="PIRSF" id="PIRSF003085">
    <property type="entry name" value="CMAS"/>
    <property type="match status" value="1"/>
</dbReference>
<keyword evidence="4" id="KW-0949">S-adenosyl-L-methionine</keyword>
<evidence type="ECO:0000256" key="2">
    <source>
        <dbReference type="ARBA" id="ARBA00022603"/>
    </source>
</evidence>